<sequence>MLRLKSALSRVLSSTLIRRFSSQATVCRSFEYLVRTNIYIRYKILLDVNGMVDGPPSHIPVSDRLQRLKMHTFQSRNGPAAFVRAPGLPHWHVTPENKDWTVSLSFAGSTSYIVTKPRLGVVEIISPANDLQSAAPHWIVPLRHFPRGILLAVSVDIVQDLLLVFQEGTDSSQILIHARSLQHPDVGHPSATLSVLHTQAPKPERVDGIQIHKDRVAWSLSYDRGQSHDIEVWDWRSGVLLWRTRFHAQISFALLDESHIVAGCRGWNELRVYHVAVEATSVGATFTADLVRDQYIRLRLPAGSTLARIQESSIPNAPPDVPFWPNPSLRMIAVCFDDSPATSRKTHFPAGLLIPYDTLRSILASRISGAHVHWDAWGPRNSLLLYVPSLLRHLDRSFVNSYAFGSRLAVPLPHHSWTPGGIAVIDINPYAARYSHNPHLRGTWQAEKPRYLGMQRYFATESAALPHVIHHVGAQGVHGSGIVAADPYGFTTVSATTQHNFGYPTKGIKSYSVHTAVVTIQRY</sequence>
<dbReference type="EMBL" id="ML211044">
    <property type="protein sequence ID" value="TFK90512.1"/>
    <property type="molecule type" value="Genomic_DNA"/>
</dbReference>
<evidence type="ECO:0008006" key="3">
    <source>
        <dbReference type="Google" id="ProtNLM"/>
    </source>
</evidence>
<accession>A0A5C3PMH9</accession>
<gene>
    <name evidence="1" type="ORF">K466DRAFT_651533</name>
</gene>
<proteinExistence type="predicted"/>
<name>A0A5C3PMH9_9APHY</name>
<keyword evidence="2" id="KW-1185">Reference proteome</keyword>
<dbReference type="AlphaFoldDB" id="A0A5C3PMH9"/>
<evidence type="ECO:0000313" key="1">
    <source>
        <dbReference type="EMBL" id="TFK90512.1"/>
    </source>
</evidence>
<dbReference type="Proteomes" id="UP000308197">
    <property type="component" value="Unassembled WGS sequence"/>
</dbReference>
<evidence type="ECO:0000313" key="2">
    <source>
        <dbReference type="Proteomes" id="UP000308197"/>
    </source>
</evidence>
<organism evidence="1 2">
    <name type="scientific">Polyporus arcularius HHB13444</name>
    <dbReference type="NCBI Taxonomy" id="1314778"/>
    <lineage>
        <taxon>Eukaryota</taxon>
        <taxon>Fungi</taxon>
        <taxon>Dikarya</taxon>
        <taxon>Basidiomycota</taxon>
        <taxon>Agaricomycotina</taxon>
        <taxon>Agaricomycetes</taxon>
        <taxon>Polyporales</taxon>
        <taxon>Polyporaceae</taxon>
        <taxon>Polyporus</taxon>
    </lineage>
</organism>
<protein>
    <recommendedName>
        <fullName evidence="3">F-box domain-containing protein</fullName>
    </recommendedName>
</protein>
<reference evidence="1 2" key="1">
    <citation type="journal article" date="2019" name="Nat. Ecol. Evol.">
        <title>Megaphylogeny resolves global patterns of mushroom evolution.</title>
        <authorList>
            <person name="Varga T."/>
            <person name="Krizsan K."/>
            <person name="Foldi C."/>
            <person name="Dima B."/>
            <person name="Sanchez-Garcia M."/>
            <person name="Sanchez-Ramirez S."/>
            <person name="Szollosi G.J."/>
            <person name="Szarkandi J.G."/>
            <person name="Papp V."/>
            <person name="Albert L."/>
            <person name="Andreopoulos W."/>
            <person name="Angelini C."/>
            <person name="Antonin V."/>
            <person name="Barry K.W."/>
            <person name="Bougher N.L."/>
            <person name="Buchanan P."/>
            <person name="Buyck B."/>
            <person name="Bense V."/>
            <person name="Catcheside P."/>
            <person name="Chovatia M."/>
            <person name="Cooper J."/>
            <person name="Damon W."/>
            <person name="Desjardin D."/>
            <person name="Finy P."/>
            <person name="Geml J."/>
            <person name="Haridas S."/>
            <person name="Hughes K."/>
            <person name="Justo A."/>
            <person name="Karasinski D."/>
            <person name="Kautmanova I."/>
            <person name="Kiss B."/>
            <person name="Kocsube S."/>
            <person name="Kotiranta H."/>
            <person name="LaButti K.M."/>
            <person name="Lechner B.E."/>
            <person name="Liimatainen K."/>
            <person name="Lipzen A."/>
            <person name="Lukacs Z."/>
            <person name="Mihaltcheva S."/>
            <person name="Morgado L.N."/>
            <person name="Niskanen T."/>
            <person name="Noordeloos M.E."/>
            <person name="Ohm R.A."/>
            <person name="Ortiz-Santana B."/>
            <person name="Ovrebo C."/>
            <person name="Racz N."/>
            <person name="Riley R."/>
            <person name="Savchenko A."/>
            <person name="Shiryaev A."/>
            <person name="Soop K."/>
            <person name="Spirin V."/>
            <person name="Szebenyi C."/>
            <person name="Tomsovsky M."/>
            <person name="Tulloss R.E."/>
            <person name="Uehling J."/>
            <person name="Grigoriev I.V."/>
            <person name="Vagvolgyi C."/>
            <person name="Papp T."/>
            <person name="Martin F.M."/>
            <person name="Miettinen O."/>
            <person name="Hibbett D.S."/>
            <person name="Nagy L.G."/>
        </authorList>
    </citation>
    <scope>NUCLEOTIDE SEQUENCE [LARGE SCALE GENOMIC DNA]</scope>
    <source>
        <strain evidence="1 2">HHB13444</strain>
    </source>
</reference>
<dbReference type="InParanoid" id="A0A5C3PMH9"/>